<gene>
    <name evidence="2" type="ORF">AYBTSS11_LOCUS22832</name>
</gene>
<organism evidence="2 3">
    <name type="scientific">Sphenostylis stenocarpa</name>
    <dbReference type="NCBI Taxonomy" id="92480"/>
    <lineage>
        <taxon>Eukaryota</taxon>
        <taxon>Viridiplantae</taxon>
        <taxon>Streptophyta</taxon>
        <taxon>Embryophyta</taxon>
        <taxon>Tracheophyta</taxon>
        <taxon>Spermatophyta</taxon>
        <taxon>Magnoliopsida</taxon>
        <taxon>eudicotyledons</taxon>
        <taxon>Gunneridae</taxon>
        <taxon>Pentapetalae</taxon>
        <taxon>rosids</taxon>
        <taxon>fabids</taxon>
        <taxon>Fabales</taxon>
        <taxon>Fabaceae</taxon>
        <taxon>Papilionoideae</taxon>
        <taxon>50 kb inversion clade</taxon>
        <taxon>NPAAA clade</taxon>
        <taxon>indigoferoid/millettioid clade</taxon>
        <taxon>Phaseoleae</taxon>
        <taxon>Sphenostylis</taxon>
    </lineage>
</organism>
<dbReference type="AlphaFoldDB" id="A0AA86VU81"/>
<feature type="chain" id="PRO_5041681028" evidence="1">
    <location>
        <begin position="28"/>
        <end position="142"/>
    </location>
</feature>
<dbReference type="EMBL" id="OY731405">
    <property type="protein sequence ID" value="CAJ1970839.1"/>
    <property type="molecule type" value="Genomic_DNA"/>
</dbReference>
<dbReference type="Proteomes" id="UP001189624">
    <property type="component" value="Chromosome 8"/>
</dbReference>
<proteinExistence type="predicted"/>
<evidence type="ECO:0000313" key="2">
    <source>
        <dbReference type="EMBL" id="CAJ1970839.1"/>
    </source>
</evidence>
<dbReference type="Gramene" id="rna-AYBTSS11_LOCUS22832">
    <property type="protein sequence ID" value="CAJ1970839.1"/>
    <property type="gene ID" value="gene-AYBTSS11_LOCUS22832"/>
</dbReference>
<keyword evidence="3" id="KW-1185">Reference proteome</keyword>
<name>A0AA86VU81_9FABA</name>
<reference evidence="2" key="1">
    <citation type="submission" date="2023-10" db="EMBL/GenBank/DDBJ databases">
        <authorList>
            <person name="Domelevo Entfellner J.-B."/>
        </authorList>
    </citation>
    <scope>NUCLEOTIDE SEQUENCE</scope>
</reference>
<keyword evidence="1" id="KW-0732">Signal</keyword>
<evidence type="ECO:0000313" key="3">
    <source>
        <dbReference type="Proteomes" id="UP001189624"/>
    </source>
</evidence>
<feature type="signal peptide" evidence="1">
    <location>
        <begin position="1"/>
        <end position="27"/>
    </location>
</feature>
<sequence length="142" mass="15756">MAGRSYSPLMLALSLLLLLSFWNVAQRLFMKNGNNVKKKTEQIANPSARTVAQQHHTRSHACFSARSVVLNASAFLLVLTATSKSAPATTPGRPRKEDPNALKLNLFFLSWASMPHTFTSLPFSFQRITVLIDSICVATIYF</sequence>
<evidence type="ECO:0000256" key="1">
    <source>
        <dbReference type="SAM" id="SignalP"/>
    </source>
</evidence>
<protein>
    <submittedName>
        <fullName evidence="2">Uncharacterized protein</fullName>
    </submittedName>
</protein>
<accession>A0AA86VU81</accession>